<dbReference type="Proteomes" id="UP000028653">
    <property type="component" value="Unassembled WGS sequence"/>
</dbReference>
<protein>
    <submittedName>
        <fullName evidence="1">Uncharacterized protein</fullName>
    </submittedName>
</protein>
<evidence type="ECO:0000313" key="2">
    <source>
        <dbReference type="Proteomes" id="UP000028653"/>
    </source>
</evidence>
<dbReference type="AlphaFoldDB" id="A0A085GBZ8"/>
<keyword evidence="2" id="KW-1185">Reference proteome</keyword>
<organism evidence="1 2">
    <name type="scientific">Buttiauxella agrestis ATCC 33320</name>
    <dbReference type="NCBI Taxonomy" id="1006004"/>
    <lineage>
        <taxon>Bacteria</taxon>
        <taxon>Pseudomonadati</taxon>
        <taxon>Pseudomonadota</taxon>
        <taxon>Gammaproteobacteria</taxon>
        <taxon>Enterobacterales</taxon>
        <taxon>Enterobacteriaceae</taxon>
        <taxon>Buttiauxella</taxon>
    </lineage>
</organism>
<name>A0A085GBZ8_9ENTR</name>
<accession>A0A085GBZ8</accession>
<proteinExistence type="predicted"/>
<evidence type="ECO:0000313" key="1">
    <source>
        <dbReference type="EMBL" id="KFC81243.1"/>
    </source>
</evidence>
<reference evidence="1 2" key="1">
    <citation type="submission" date="2014-05" db="EMBL/GenBank/DDBJ databases">
        <title>ATOL: Assembling a taxonomically balanced genome-scale reconstruction of the evolutionary history of the Enterobacteriaceae.</title>
        <authorList>
            <person name="Plunkett G.III."/>
            <person name="Neeno-Eckwall E.C."/>
            <person name="Glasner J.D."/>
            <person name="Perna N.T."/>
        </authorList>
    </citation>
    <scope>NUCLEOTIDE SEQUENCE [LARGE SCALE GENOMIC DNA]</scope>
    <source>
        <strain evidence="1 2">ATCC 33320</strain>
    </source>
</reference>
<comment type="caution">
    <text evidence="1">The sequence shown here is derived from an EMBL/GenBank/DDBJ whole genome shotgun (WGS) entry which is preliminary data.</text>
</comment>
<dbReference type="EMBL" id="JMPI01000032">
    <property type="protein sequence ID" value="KFC81243.1"/>
    <property type="molecule type" value="Genomic_DNA"/>
</dbReference>
<gene>
    <name evidence="1" type="ORF">GBAG_2527</name>
</gene>
<sequence>MLISRKLNSLSMINHFISKFFIGAKWRNSQLFCFIVKQM</sequence>